<reference evidence="1 2" key="1">
    <citation type="journal article" date="2020" name="Fungal Divers.">
        <title>Resolving the Mortierellaceae phylogeny through synthesis of multi-gene phylogenetics and phylogenomics.</title>
        <authorList>
            <person name="Vandepol N."/>
            <person name="Liber J."/>
            <person name="Desiro A."/>
            <person name="Na H."/>
            <person name="Kennedy M."/>
            <person name="Barry K."/>
            <person name="Grigoriev I.V."/>
            <person name="Miller A.N."/>
            <person name="O'Donnell K."/>
            <person name="Stajich J.E."/>
            <person name="Bonito G."/>
        </authorList>
    </citation>
    <scope>NUCLEOTIDE SEQUENCE [LARGE SCALE GENOMIC DNA]</scope>
    <source>
        <strain evidence="1 2">AD045</strain>
    </source>
</reference>
<evidence type="ECO:0000313" key="1">
    <source>
        <dbReference type="EMBL" id="KAG0275134.1"/>
    </source>
</evidence>
<organism evidence="1 2">
    <name type="scientific">Linnemannia gamsii</name>
    <dbReference type="NCBI Taxonomy" id="64522"/>
    <lineage>
        <taxon>Eukaryota</taxon>
        <taxon>Fungi</taxon>
        <taxon>Fungi incertae sedis</taxon>
        <taxon>Mucoromycota</taxon>
        <taxon>Mortierellomycotina</taxon>
        <taxon>Mortierellomycetes</taxon>
        <taxon>Mortierellales</taxon>
        <taxon>Mortierellaceae</taxon>
        <taxon>Linnemannia</taxon>
    </lineage>
</organism>
<keyword evidence="2" id="KW-1185">Reference proteome</keyword>
<protein>
    <submittedName>
        <fullName evidence="1">Uncharacterized protein</fullName>
    </submittedName>
</protein>
<comment type="caution">
    <text evidence="1">The sequence shown here is derived from an EMBL/GenBank/DDBJ whole genome shotgun (WGS) entry which is preliminary data.</text>
</comment>
<proteinExistence type="predicted"/>
<name>A0ABQ7JIP9_9FUNG</name>
<evidence type="ECO:0000313" key="2">
    <source>
        <dbReference type="Proteomes" id="UP001194696"/>
    </source>
</evidence>
<dbReference type="Proteomes" id="UP001194696">
    <property type="component" value="Unassembled WGS sequence"/>
</dbReference>
<accession>A0ABQ7JIP9</accession>
<sequence>MVYGDTSQDRVQALRSVNKGIPNSAVLLSTPDEILHVYTMVDPETQKEVVMWEDILQAFDNAVQVRNKTRS</sequence>
<dbReference type="EMBL" id="JAAAIM010001898">
    <property type="protein sequence ID" value="KAG0275134.1"/>
    <property type="molecule type" value="Genomic_DNA"/>
</dbReference>
<gene>
    <name evidence="1" type="ORF">BGZ96_003906</name>
</gene>